<reference evidence="2" key="1">
    <citation type="submission" date="2018-12" db="EMBL/GenBank/DDBJ databases">
        <authorList>
            <person name="Syme R.A."/>
            <person name="Farfan-Caceres L."/>
            <person name="Lichtenzveig J."/>
        </authorList>
    </citation>
    <scope>NUCLEOTIDE SEQUENCE</scope>
    <source>
        <strain evidence="2">Al4</strain>
    </source>
</reference>
<dbReference type="InterPro" id="IPR000408">
    <property type="entry name" value="Reg_chr_condens"/>
</dbReference>
<protein>
    <submittedName>
        <fullName evidence="2">Uncharacterized protein</fullName>
    </submittedName>
</protein>
<dbReference type="PANTHER" id="PTHR45982">
    <property type="entry name" value="REGULATOR OF CHROMOSOME CONDENSATION"/>
    <property type="match status" value="1"/>
</dbReference>
<dbReference type="Pfam" id="PF13540">
    <property type="entry name" value="RCC1_2"/>
    <property type="match status" value="1"/>
</dbReference>
<name>A0A8H7J3F7_9PLEO</name>
<dbReference type="SUPFAM" id="SSF50985">
    <property type="entry name" value="RCC1/BLIP-II"/>
    <property type="match status" value="1"/>
</dbReference>
<dbReference type="PROSITE" id="PS50012">
    <property type="entry name" value="RCC1_3"/>
    <property type="match status" value="4"/>
</dbReference>
<dbReference type="GO" id="GO:0005085">
    <property type="term" value="F:guanyl-nucleotide exchange factor activity"/>
    <property type="evidence" value="ECO:0007669"/>
    <property type="project" value="TreeGrafter"/>
</dbReference>
<feature type="repeat" description="RCC1" evidence="1">
    <location>
        <begin position="259"/>
        <end position="296"/>
    </location>
</feature>
<dbReference type="OrthoDB" id="5370059at2759"/>
<dbReference type="Gene3D" id="2.130.10.30">
    <property type="entry name" value="Regulator of chromosome condensation 1/beta-lactamase-inhibitor protein II"/>
    <property type="match status" value="3"/>
</dbReference>
<dbReference type="Pfam" id="PF00415">
    <property type="entry name" value="RCC1"/>
    <property type="match status" value="2"/>
</dbReference>
<dbReference type="InterPro" id="IPR051553">
    <property type="entry name" value="Ran_GTPase-activating"/>
</dbReference>
<dbReference type="PANTHER" id="PTHR45982:SF5">
    <property type="entry name" value="RCC DOMAIN-CONTAINING PROTEIN ATS1"/>
    <property type="match status" value="1"/>
</dbReference>
<comment type="caution">
    <text evidence="2">The sequence shown here is derived from an EMBL/GenBank/DDBJ whole genome shotgun (WGS) entry which is preliminary data.</text>
</comment>
<feature type="repeat" description="RCC1" evidence="1">
    <location>
        <begin position="111"/>
        <end position="165"/>
    </location>
</feature>
<evidence type="ECO:0000313" key="2">
    <source>
        <dbReference type="EMBL" id="KAF9697189.1"/>
    </source>
</evidence>
<evidence type="ECO:0000313" key="3">
    <source>
        <dbReference type="Proteomes" id="UP000651452"/>
    </source>
</evidence>
<dbReference type="AlphaFoldDB" id="A0A8H7J3F7"/>
<organism evidence="2 3">
    <name type="scientific">Ascochyta lentis</name>
    <dbReference type="NCBI Taxonomy" id="205686"/>
    <lineage>
        <taxon>Eukaryota</taxon>
        <taxon>Fungi</taxon>
        <taxon>Dikarya</taxon>
        <taxon>Ascomycota</taxon>
        <taxon>Pezizomycotina</taxon>
        <taxon>Dothideomycetes</taxon>
        <taxon>Pleosporomycetidae</taxon>
        <taxon>Pleosporales</taxon>
        <taxon>Pleosporineae</taxon>
        <taxon>Didymellaceae</taxon>
        <taxon>Ascochyta</taxon>
    </lineage>
</organism>
<accession>A0A8H7J3F7</accession>
<gene>
    <name evidence="2" type="ORF">EKO04_004582</name>
</gene>
<dbReference type="EMBL" id="RZGK01000008">
    <property type="protein sequence ID" value="KAF9697189.1"/>
    <property type="molecule type" value="Genomic_DNA"/>
</dbReference>
<dbReference type="Proteomes" id="UP000651452">
    <property type="component" value="Unassembled WGS sequence"/>
</dbReference>
<evidence type="ECO:0000256" key="1">
    <source>
        <dbReference type="PROSITE-ProRule" id="PRU00235"/>
    </source>
</evidence>
<dbReference type="InterPro" id="IPR009091">
    <property type="entry name" value="RCC1/BLIP-II"/>
</dbReference>
<feature type="repeat" description="RCC1" evidence="1">
    <location>
        <begin position="3"/>
        <end position="57"/>
    </location>
</feature>
<proteinExistence type="predicted"/>
<sequence>MPHDLYVFGSNGEGQLGEGIPVADIVCMPTKLPRTPFFSDIAAIKSGDNHTLLHLVSDAVSGVGDNNMGQITGVAGSPRIHEFKEIHQHVQFFAAACESSAFAFSQGDSSTAILTQGRGQWGELGRGDVEDTRAYNLSDPLVMQLPGEVVDFAAGVWHYVAVLADGSMYGWGKARLGQLGDKLSNKVSVPTKVEGVPFKAVRVVCGKDFTYLVSDPSSGEHIVLGKDKFNIISAMPPDVKGWKDVGATWHAIFVLFDDGSLAAWGKENQWKLLPPDLPKIERIAIGTDHVLALTQGGNLISWGWGKHGNCGDLSNIQQDVRNDMISGFWNEIDIPGRISKIAAGYCTSFVITEVDEYSRSIERITQQ</sequence>
<reference evidence="2" key="2">
    <citation type="submission" date="2020-09" db="EMBL/GenBank/DDBJ databases">
        <title>Reference genome assembly for Australian Ascochyta lentis isolate Al4.</title>
        <authorList>
            <person name="Lee R.C."/>
            <person name="Farfan-Caceres L.M."/>
            <person name="Debler J.W."/>
            <person name="Williams A.H."/>
            <person name="Henares B.M."/>
        </authorList>
    </citation>
    <scope>NUCLEOTIDE SEQUENCE</scope>
    <source>
        <strain evidence="2">Al4</strain>
    </source>
</reference>
<feature type="repeat" description="RCC1" evidence="1">
    <location>
        <begin position="166"/>
        <end position="216"/>
    </location>
</feature>
<dbReference type="PRINTS" id="PR00633">
    <property type="entry name" value="RCCNDNSATION"/>
</dbReference>
<dbReference type="GO" id="GO:0005737">
    <property type="term" value="C:cytoplasm"/>
    <property type="evidence" value="ECO:0007669"/>
    <property type="project" value="TreeGrafter"/>
</dbReference>
<keyword evidence="3" id="KW-1185">Reference proteome</keyword>